<proteinExistence type="predicted"/>
<gene>
    <name evidence="1" type="ORF">NEILACOT_03618</name>
</gene>
<dbReference type="AlphaFoldDB" id="D0W7W8"/>
<dbReference type="EMBL" id="ACEQ02000006">
    <property type="protein sequence ID" value="EEZ76296.1"/>
    <property type="molecule type" value="Genomic_DNA"/>
</dbReference>
<protein>
    <submittedName>
        <fullName evidence="1">Uncharacterized protein</fullName>
    </submittedName>
</protein>
<dbReference type="Proteomes" id="UP000003843">
    <property type="component" value="Unassembled WGS sequence"/>
</dbReference>
<comment type="caution">
    <text evidence="1">The sequence shown here is derived from an EMBL/GenBank/DDBJ whole genome shotgun (WGS) entry which is preliminary data.</text>
</comment>
<reference evidence="1 2" key="1">
    <citation type="submission" date="2009-10" db="EMBL/GenBank/DDBJ databases">
        <authorList>
            <person name="Weinstock G."/>
            <person name="Sodergren E."/>
            <person name="Clifton S."/>
            <person name="Fulton L."/>
            <person name="Fulton B."/>
            <person name="Courtney L."/>
            <person name="Fronick C."/>
            <person name="Harrison M."/>
            <person name="Strong C."/>
            <person name="Farmer C."/>
            <person name="Delahaunty K."/>
            <person name="Markovic C."/>
            <person name="Hall O."/>
            <person name="Minx P."/>
            <person name="Tomlinson C."/>
            <person name="Mitreva M."/>
            <person name="Nelson J."/>
            <person name="Hou S."/>
            <person name="Wollam A."/>
            <person name="Pepin K.H."/>
            <person name="Johnson M."/>
            <person name="Bhonagiri V."/>
            <person name="Nash W.E."/>
            <person name="Warren W."/>
            <person name="Chinwalla A."/>
            <person name="Mardis E.R."/>
            <person name="Wilson R.K."/>
        </authorList>
    </citation>
    <scope>NUCLEOTIDE SEQUENCE [LARGE SCALE GENOMIC DNA]</scope>
    <source>
        <strain evidence="1 2">ATCC 23970</strain>
    </source>
</reference>
<evidence type="ECO:0000313" key="1">
    <source>
        <dbReference type="EMBL" id="EEZ76296.1"/>
    </source>
</evidence>
<accession>D0W7W8</accession>
<sequence length="84" mass="9852">MNDAPTDYALIPPRTFLAVLQTKPYRRPVDQPRHARRADCRSRPPLPQIFFVGLTRRRTVQMAVAAGFTRHRIAFPRREKRARL</sequence>
<organism evidence="1 2">
    <name type="scientific">Neisseria lactamica ATCC 23970</name>
    <dbReference type="NCBI Taxonomy" id="546265"/>
    <lineage>
        <taxon>Bacteria</taxon>
        <taxon>Pseudomonadati</taxon>
        <taxon>Pseudomonadota</taxon>
        <taxon>Betaproteobacteria</taxon>
        <taxon>Neisseriales</taxon>
        <taxon>Neisseriaceae</taxon>
        <taxon>Neisseria</taxon>
    </lineage>
</organism>
<name>D0W7W8_NEILA</name>
<evidence type="ECO:0000313" key="2">
    <source>
        <dbReference type="Proteomes" id="UP000003843"/>
    </source>
</evidence>